<reference evidence="2" key="1">
    <citation type="journal article" date="2010" name="Science">
        <title>Signatures of adaptation to obligate biotrophy in the Hyaloperonospora arabidopsidis genome.</title>
        <authorList>
            <person name="Baxter L."/>
            <person name="Tripathy S."/>
            <person name="Ishaque N."/>
            <person name="Boot N."/>
            <person name="Cabral A."/>
            <person name="Kemen E."/>
            <person name="Thines M."/>
            <person name="Ah-Fong A."/>
            <person name="Anderson R."/>
            <person name="Badejoko W."/>
            <person name="Bittner-Eddy P."/>
            <person name="Boore J.L."/>
            <person name="Chibucos M.C."/>
            <person name="Coates M."/>
            <person name="Dehal P."/>
            <person name="Delehaunty K."/>
            <person name="Dong S."/>
            <person name="Downton P."/>
            <person name="Dumas B."/>
            <person name="Fabro G."/>
            <person name="Fronick C."/>
            <person name="Fuerstenberg S.I."/>
            <person name="Fulton L."/>
            <person name="Gaulin E."/>
            <person name="Govers F."/>
            <person name="Hughes L."/>
            <person name="Humphray S."/>
            <person name="Jiang R.H."/>
            <person name="Judelson H."/>
            <person name="Kamoun S."/>
            <person name="Kyung K."/>
            <person name="Meijer H."/>
            <person name="Minx P."/>
            <person name="Morris P."/>
            <person name="Nelson J."/>
            <person name="Phuntumart V."/>
            <person name="Qutob D."/>
            <person name="Rehmany A."/>
            <person name="Rougon-Cardoso A."/>
            <person name="Ryden P."/>
            <person name="Torto-Alalibo T."/>
            <person name="Studholme D."/>
            <person name="Wang Y."/>
            <person name="Win J."/>
            <person name="Wood J."/>
            <person name="Clifton S.W."/>
            <person name="Rogers J."/>
            <person name="Van den Ackerveken G."/>
            <person name="Jones J.D."/>
            <person name="McDowell J.M."/>
            <person name="Beynon J."/>
            <person name="Tyler B.M."/>
        </authorList>
    </citation>
    <scope>NUCLEOTIDE SEQUENCE [LARGE SCALE GENOMIC DNA]</scope>
    <source>
        <strain evidence="2">Emoy2</strain>
    </source>
</reference>
<dbReference type="EMBL" id="JH598388">
    <property type="status" value="NOT_ANNOTATED_CDS"/>
    <property type="molecule type" value="Genomic_DNA"/>
</dbReference>
<reference evidence="1" key="2">
    <citation type="submission" date="2015-06" db="UniProtKB">
        <authorList>
            <consortium name="EnsemblProtists"/>
        </authorList>
    </citation>
    <scope>IDENTIFICATION</scope>
    <source>
        <strain evidence="1">Emoy2</strain>
    </source>
</reference>
<evidence type="ECO:0000313" key="1">
    <source>
        <dbReference type="EnsemblProtists" id="HpaP801525"/>
    </source>
</evidence>
<organism evidence="1 2">
    <name type="scientific">Hyaloperonospora arabidopsidis (strain Emoy2)</name>
    <name type="common">Downy mildew agent</name>
    <name type="synonym">Peronospora arabidopsidis</name>
    <dbReference type="NCBI Taxonomy" id="559515"/>
    <lineage>
        <taxon>Eukaryota</taxon>
        <taxon>Sar</taxon>
        <taxon>Stramenopiles</taxon>
        <taxon>Oomycota</taxon>
        <taxon>Peronosporomycetes</taxon>
        <taxon>Peronosporales</taxon>
        <taxon>Peronosporaceae</taxon>
        <taxon>Hyaloperonospora</taxon>
    </lineage>
</organism>
<sequence length="135" mass="15114">MEVDFDSLRLANGPELNVEHMTVQSKVNSRSFVTSRGRRRHDHRPEPRCIFAAPAKTKKTCTLRSNAYCSWALGTTSNEIAALTIQVATPAFVVDNHHVWIGFTGDECRCTVDQVQLVIVSSYGAHRKAESRDLQ</sequence>
<protein>
    <submittedName>
        <fullName evidence="1">Uncharacterized protein</fullName>
    </submittedName>
</protein>
<evidence type="ECO:0000313" key="2">
    <source>
        <dbReference type="Proteomes" id="UP000011713"/>
    </source>
</evidence>
<accession>M4B5H5</accession>
<proteinExistence type="predicted"/>
<keyword evidence="2" id="KW-1185">Reference proteome</keyword>
<name>M4B5H5_HYAAE</name>
<dbReference type="VEuPathDB" id="FungiDB:HpaG801525"/>
<dbReference type="InParanoid" id="M4B5H5"/>
<dbReference type="HOGENOM" id="CLU_1889780_0_0_1"/>
<dbReference type="EnsemblProtists" id="HpaT801525">
    <property type="protein sequence ID" value="HpaP801525"/>
    <property type="gene ID" value="HpaG801525"/>
</dbReference>
<dbReference type="Proteomes" id="UP000011713">
    <property type="component" value="Unassembled WGS sequence"/>
</dbReference>
<dbReference type="AlphaFoldDB" id="M4B5H5"/>